<dbReference type="Proteomes" id="UP001437256">
    <property type="component" value="Unassembled WGS sequence"/>
</dbReference>
<evidence type="ECO:0000313" key="2">
    <source>
        <dbReference type="EMBL" id="KAL0062726.1"/>
    </source>
</evidence>
<dbReference type="EMBL" id="JBBXMP010000098">
    <property type="protein sequence ID" value="KAL0062726.1"/>
    <property type="molecule type" value="Genomic_DNA"/>
</dbReference>
<sequence length="425" mass="46184">MVRLTIHKLNGTSLHSTAAGKPAPSSVNTARETPLQPFERRKESSPKNALNEPAGIGRGGPAVHPGVHSAQVPQPTNVSAQRFNDDAMMGTEPSPSFGQAFTQHPVEGNGEVVQQNLTTQGGGEATEMTSNDRDGAAGATVGTVDPMTASMDIGTLGERTQDDKAMEAEIHAWRRLWKFLNNPDGVDTRLDDAARAHIRASVFHLPEAATACYDSARDSLVTREGVIKCIYHHKSDKSSKINDQDSPTNEMTGVPLQGAPSGKGKGDSKQKGGGSMWSRFEVHVEGGVEYAHCGCTVQDTVWGLYLWKRMRISYGGRTQLYIDTVPPTLKIRGFMITLLQLAGIELNNVWLYERVGAKLQGRLRDLILARPSPSPTPLTIEQSLLLSFQQWNEELDDEADGEENGGPELEEDGGLRLKEEHNEGS</sequence>
<organism evidence="2 3">
    <name type="scientific">Marasmius tenuissimus</name>
    <dbReference type="NCBI Taxonomy" id="585030"/>
    <lineage>
        <taxon>Eukaryota</taxon>
        <taxon>Fungi</taxon>
        <taxon>Dikarya</taxon>
        <taxon>Basidiomycota</taxon>
        <taxon>Agaricomycotina</taxon>
        <taxon>Agaricomycetes</taxon>
        <taxon>Agaricomycetidae</taxon>
        <taxon>Agaricales</taxon>
        <taxon>Marasmiineae</taxon>
        <taxon>Marasmiaceae</taxon>
        <taxon>Marasmius</taxon>
    </lineage>
</organism>
<feature type="region of interest" description="Disordered" evidence="1">
    <location>
        <begin position="122"/>
        <end position="143"/>
    </location>
</feature>
<feature type="region of interest" description="Disordered" evidence="1">
    <location>
        <begin position="396"/>
        <end position="425"/>
    </location>
</feature>
<feature type="region of interest" description="Disordered" evidence="1">
    <location>
        <begin position="1"/>
        <end position="75"/>
    </location>
</feature>
<gene>
    <name evidence="2" type="ORF">AAF712_010421</name>
</gene>
<evidence type="ECO:0000256" key="1">
    <source>
        <dbReference type="SAM" id="MobiDB-lite"/>
    </source>
</evidence>
<proteinExistence type="predicted"/>
<protein>
    <submittedName>
        <fullName evidence="2">Uncharacterized protein</fullName>
    </submittedName>
</protein>
<feature type="region of interest" description="Disordered" evidence="1">
    <location>
        <begin position="237"/>
        <end position="274"/>
    </location>
</feature>
<evidence type="ECO:0000313" key="3">
    <source>
        <dbReference type="Proteomes" id="UP001437256"/>
    </source>
</evidence>
<keyword evidence="3" id="KW-1185">Reference proteome</keyword>
<feature type="compositionally biased region" description="Basic and acidic residues" evidence="1">
    <location>
        <begin position="413"/>
        <end position="425"/>
    </location>
</feature>
<feature type="compositionally biased region" description="Acidic residues" evidence="1">
    <location>
        <begin position="396"/>
        <end position="412"/>
    </location>
</feature>
<name>A0ABR2ZMC3_9AGAR</name>
<accession>A0ABR2ZMC3</accession>
<reference evidence="2 3" key="1">
    <citation type="submission" date="2024-05" db="EMBL/GenBank/DDBJ databases">
        <title>A draft genome resource for the thread blight pathogen Marasmius tenuissimus strain MS-2.</title>
        <authorList>
            <person name="Yulfo-Soto G.E."/>
            <person name="Baruah I.K."/>
            <person name="Amoako-Attah I."/>
            <person name="Bukari Y."/>
            <person name="Meinhardt L.W."/>
            <person name="Bailey B.A."/>
            <person name="Cohen S.P."/>
        </authorList>
    </citation>
    <scope>NUCLEOTIDE SEQUENCE [LARGE SCALE GENOMIC DNA]</scope>
    <source>
        <strain evidence="2 3">MS-2</strain>
    </source>
</reference>
<comment type="caution">
    <text evidence="2">The sequence shown here is derived from an EMBL/GenBank/DDBJ whole genome shotgun (WGS) entry which is preliminary data.</text>
</comment>